<evidence type="ECO:0000256" key="1">
    <source>
        <dbReference type="SAM" id="MobiDB-lite"/>
    </source>
</evidence>
<feature type="region of interest" description="Disordered" evidence="1">
    <location>
        <begin position="207"/>
        <end position="238"/>
    </location>
</feature>
<dbReference type="AlphaFoldDB" id="A0A9W6FA23"/>
<sequence>MRPAKGQIPRIPQPGTTKGGSGGTGALGTSRCPGTPTNNGHSLAQSAAASSRLPPAASSGLPKFTPMKKLALAAAPADAPAPLLPPPSPRGAPPPLVVETDGLLGTQDAEQRHGPPTPVGEVYRPSTTKADTASDDSDTASSCGSSRTLAASAAEAAAAASGAAASAAPPLLPGTGAAAGGAPAASAVGPGAGTAAAAISTPYVSVQEQGQPCQQRGGGSGGGQGDALSSATDPASKKDANNLQWKLEGLLRDAGLAGNEPKAVQALAAAIAVACTTHTKATTATTSGGGAGATSTATAAVAPPPPARRSRFSGCAAAAALGMGVVLMAALAVCMAWVVWVLVDRQVIGPFAAAAFGGDDVCPSA</sequence>
<feature type="region of interest" description="Disordered" evidence="1">
    <location>
        <begin position="75"/>
        <end position="157"/>
    </location>
</feature>
<feature type="transmembrane region" description="Helical" evidence="2">
    <location>
        <begin position="318"/>
        <end position="343"/>
    </location>
</feature>
<name>A0A9W6FA23_9CHLO</name>
<dbReference type="Proteomes" id="UP001165080">
    <property type="component" value="Unassembled WGS sequence"/>
</dbReference>
<feature type="region of interest" description="Disordered" evidence="1">
    <location>
        <begin position="283"/>
        <end position="305"/>
    </location>
</feature>
<feature type="compositionally biased region" description="Pro residues" evidence="1">
    <location>
        <begin position="82"/>
        <end position="96"/>
    </location>
</feature>
<keyword evidence="2" id="KW-0812">Transmembrane</keyword>
<evidence type="ECO:0000256" key="2">
    <source>
        <dbReference type="SAM" id="Phobius"/>
    </source>
</evidence>
<evidence type="ECO:0000313" key="3">
    <source>
        <dbReference type="EMBL" id="GLC61335.1"/>
    </source>
</evidence>
<feature type="compositionally biased region" description="Low complexity" evidence="1">
    <location>
        <begin position="42"/>
        <end position="62"/>
    </location>
</feature>
<keyword evidence="4" id="KW-1185">Reference proteome</keyword>
<feature type="compositionally biased region" description="Gly residues" evidence="1">
    <location>
        <begin position="17"/>
        <end position="26"/>
    </location>
</feature>
<gene>
    <name evidence="3" type="primary">PLEST008309</name>
    <name evidence="3" type="ORF">PLESTB_001744800</name>
</gene>
<protein>
    <submittedName>
        <fullName evidence="3">Uncharacterized protein</fullName>
    </submittedName>
</protein>
<reference evidence="3 4" key="1">
    <citation type="journal article" date="2023" name="Commun. Biol.">
        <title>Reorganization of the ancestral sex-determining regions during the evolution of trioecy in Pleodorina starrii.</title>
        <authorList>
            <person name="Takahashi K."/>
            <person name="Suzuki S."/>
            <person name="Kawai-Toyooka H."/>
            <person name="Yamamoto K."/>
            <person name="Hamaji T."/>
            <person name="Ootsuki R."/>
            <person name="Yamaguchi H."/>
            <person name="Kawachi M."/>
            <person name="Higashiyama T."/>
            <person name="Nozaki H."/>
        </authorList>
    </citation>
    <scope>NUCLEOTIDE SEQUENCE [LARGE SCALE GENOMIC DNA]</scope>
    <source>
        <strain evidence="3 4">NIES-4479</strain>
    </source>
</reference>
<proteinExistence type="predicted"/>
<evidence type="ECO:0000313" key="4">
    <source>
        <dbReference type="Proteomes" id="UP001165080"/>
    </source>
</evidence>
<feature type="compositionally biased region" description="Gly residues" evidence="1">
    <location>
        <begin position="216"/>
        <end position="225"/>
    </location>
</feature>
<feature type="region of interest" description="Disordered" evidence="1">
    <location>
        <begin position="1"/>
        <end position="63"/>
    </location>
</feature>
<keyword evidence="2" id="KW-1133">Transmembrane helix</keyword>
<dbReference type="EMBL" id="BRXU01000045">
    <property type="protein sequence ID" value="GLC61335.1"/>
    <property type="molecule type" value="Genomic_DNA"/>
</dbReference>
<feature type="compositionally biased region" description="Low complexity" evidence="1">
    <location>
        <begin position="139"/>
        <end position="157"/>
    </location>
</feature>
<accession>A0A9W6FA23</accession>
<comment type="caution">
    <text evidence="3">The sequence shown here is derived from an EMBL/GenBank/DDBJ whole genome shotgun (WGS) entry which is preliminary data.</text>
</comment>
<keyword evidence="2" id="KW-0472">Membrane</keyword>
<organism evidence="3 4">
    <name type="scientific">Pleodorina starrii</name>
    <dbReference type="NCBI Taxonomy" id="330485"/>
    <lineage>
        <taxon>Eukaryota</taxon>
        <taxon>Viridiplantae</taxon>
        <taxon>Chlorophyta</taxon>
        <taxon>core chlorophytes</taxon>
        <taxon>Chlorophyceae</taxon>
        <taxon>CS clade</taxon>
        <taxon>Chlamydomonadales</taxon>
        <taxon>Volvocaceae</taxon>
        <taxon>Pleodorina</taxon>
    </lineage>
</organism>